<dbReference type="KEGG" id="nva:G3M78_06835"/>
<keyword evidence="10" id="KW-0969">Cilium</keyword>
<evidence type="ECO:0000256" key="5">
    <source>
        <dbReference type="RuleBase" id="RU362116"/>
    </source>
</evidence>
<dbReference type="InterPro" id="IPR037925">
    <property type="entry name" value="FlgE/F/G-like"/>
</dbReference>
<comment type="subcellular location">
    <subcellularLocation>
        <location evidence="1 5">Bacterial flagellum basal body</location>
    </subcellularLocation>
</comment>
<dbReference type="InterPro" id="IPR010930">
    <property type="entry name" value="Flg_bb/hook_C_dom"/>
</dbReference>
<evidence type="ECO:0000259" key="6">
    <source>
        <dbReference type="Pfam" id="PF00460"/>
    </source>
</evidence>
<dbReference type="PANTHER" id="PTHR30435:SF1">
    <property type="entry name" value="FLAGELLAR HOOK PROTEIN FLGE"/>
    <property type="match status" value="1"/>
</dbReference>
<dbReference type="PANTHER" id="PTHR30435">
    <property type="entry name" value="FLAGELLAR PROTEIN"/>
    <property type="match status" value="1"/>
</dbReference>
<evidence type="ECO:0000259" key="7">
    <source>
        <dbReference type="Pfam" id="PF06429"/>
    </source>
</evidence>
<dbReference type="InterPro" id="IPR037058">
    <property type="entry name" value="Falgellar_hook_FlgE_sf"/>
</dbReference>
<dbReference type="Pfam" id="PF00460">
    <property type="entry name" value="Flg_bb_rod"/>
    <property type="match status" value="1"/>
</dbReference>
<keyword evidence="10" id="KW-0966">Cell projection</keyword>
<evidence type="ECO:0000256" key="1">
    <source>
        <dbReference type="ARBA" id="ARBA00004117"/>
    </source>
</evidence>
<dbReference type="AlphaFoldDB" id="A0A7T0G3A2"/>
<feature type="domain" description="Flagellar basal-body/hook protein C-terminal" evidence="7">
    <location>
        <begin position="378"/>
        <end position="420"/>
    </location>
</feature>
<keyword evidence="10" id="KW-0282">Flagellum</keyword>
<evidence type="ECO:0000313" key="11">
    <source>
        <dbReference type="Proteomes" id="UP000594464"/>
    </source>
</evidence>
<feature type="domain" description="Flagellar basal body rod protein N-terminal" evidence="6">
    <location>
        <begin position="9"/>
        <end position="37"/>
    </location>
</feature>
<evidence type="ECO:0000259" key="9">
    <source>
        <dbReference type="Pfam" id="PF22692"/>
    </source>
</evidence>
<dbReference type="Gene3D" id="2.60.98.20">
    <property type="entry name" value="Flagellar hook protein FlgE"/>
    <property type="match status" value="1"/>
</dbReference>
<dbReference type="GO" id="GO:0009425">
    <property type="term" value="C:bacterial-type flagellum basal body"/>
    <property type="evidence" value="ECO:0007669"/>
    <property type="project" value="UniProtKB-SubCell"/>
</dbReference>
<evidence type="ECO:0000259" key="8">
    <source>
        <dbReference type="Pfam" id="PF07559"/>
    </source>
</evidence>
<dbReference type="InterPro" id="IPR053967">
    <property type="entry name" value="LlgE_F_G-like_D1"/>
</dbReference>
<evidence type="ECO:0000256" key="2">
    <source>
        <dbReference type="ARBA" id="ARBA00009677"/>
    </source>
</evidence>
<sequence>MSLVSSLFTGVTGLLGNSKAMNIIGDNISNVNTVGFKSSKAVFSDIFSTILTNGSVTSQLGRGSQLQGVIQAFGQGSFETSSNALDLAIDGSGFFVTSDGTGNFYTRAGQFRLNDDGLVQAITGEILQGQRITNGVTSATVEDIDLAGVQSAPQASTQFTLGANLDTSASAGTTFTTPITLFNSVGDTVILSYSWVKSASPANTWGFSISSNQGTVSTLNGASATSGSVTFDTSGALSSVSVNGTALASLADIPIVISFASTNPTAQDLNVTWDIATGTASNGKLTGYAAASNNNSLVQNGFTTGTLTGLSVDNAGVISGLFNNGQTENLFAVTLADFLAPSGLTRRGSNLFSESAESGQPTLGLAQTGGIGSVIGNTLELSNVDLAAEFVTMIQTQQAFQASARIISTTDDLLTETVNLVR</sequence>
<dbReference type="InterPro" id="IPR020013">
    <property type="entry name" value="Flagellar_FlgE/F/G"/>
</dbReference>
<protein>
    <recommendedName>
        <fullName evidence="3 5">Flagellar hook protein FlgE</fullName>
    </recommendedName>
</protein>
<accession>A0A7T0G3A2</accession>
<dbReference type="Pfam" id="PF22692">
    <property type="entry name" value="LlgE_F_G_D1"/>
    <property type="match status" value="1"/>
</dbReference>
<dbReference type="GO" id="GO:0071978">
    <property type="term" value="P:bacterial-type flagellum-dependent swarming motility"/>
    <property type="evidence" value="ECO:0007669"/>
    <property type="project" value="TreeGrafter"/>
</dbReference>
<dbReference type="GO" id="GO:0009424">
    <property type="term" value="C:bacterial-type flagellum hook"/>
    <property type="evidence" value="ECO:0007669"/>
    <property type="project" value="TreeGrafter"/>
</dbReference>
<feature type="domain" description="Flagellar hook protein FlgE/F/G-like D1" evidence="9">
    <location>
        <begin position="88"/>
        <end position="137"/>
    </location>
</feature>
<feature type="domain" description="Flagellar hook protein FlgE D2" evidence="8">
    <location>
        <begin position="163"/>
        <end position="302"/>
    </location>
</feature>
<evidence type="ECO:0000256" key="3">
    <source>
        <dbReference type="ARBA" id="ARBA00019015"/>
    </source>
</evidence>
<dbReference type="NCBIfam" id="TIGR03506">
    <property type="entry name" value="FlgEFG_subfam"/>
    <property type="match status" value="1"/>
</dbReference>
<comment type="similarity">
    <text evidence="2 5">Belongs to the flagella basal body rod proteins family.</text>
</comment>
<dbReference type="InterPro" id="IPR001444">
    <property type="entry name" value="Flag_bb_rod_N"/>
</dbReference>
<proteinExistence type="inferred from homology"/>
<dbReference type="InterPro" id="IPR011491">
    <property type="entry name" value="FlgE_D2"/>
</dbReference>
<dbReference type="Pfam" id="PF07559">
    <property type="entry name" value="FlgE_D2"/>
    <property type="match status" value="1"/>
</dbReference>
<reference evidence="11" key="1">
    <citation type="submission" date="2020-02" db="EMBL/GenBank/DDBJ databases">
        <title>Genomic and physiological characterization of two novel Nitrospinaceae genera.</title>
        <authorList>
            <person name="Mueller A.J."/>
            <person name="Jung M.-Y."/>
            <person name="Strachan C.R."/>
            <person name="Herbold C.W."/>
            <person name="Kirkegaard R.H."/>
            <person name="Daims H."/>
        </authorList>
    </citation>
    <scope>NUCLEOTIDE SEQUENCE [LARGE SCALE GENOMIC DNA]</scope>
</reference>
<gene>
    <name evidence="10" type="ORF">G3M78_06835</name>
</gene>
<evidence type="ECO:0000313" key="10">
    <source>
        <dbReference type="EMBL" id="QPJ65118.1"/>
    </source>
</evidence>
<evidence type="ECO:0000256" key="4">
    <source>
        <dbReference type="ARBA" id="ARBA00023143"/>
    </source>
</evidence>
<name>A0A7T0G3A2_9BACT</name>
<dbReference type="EMBL" id="CP048620">
    <property type="protein sequence ID" value="QPJ65118.1"/>
    <property type="molecule type" value="Genomic_DNA"/>
</dbReference>
<dbReference type="PROSITE" id="PS00588">
    <property type="entry name" value="FLAGELLA_BB_ROD"/>
    <property type="match status" value="1"/>
</dbReference>
<dbReference type="InterPro" id="IPR019776">
    <property type="entry name" value="Flagellar_basal_body_rod_CS"/>
</dbReference>
<dbReference type="Pfam" id="PF06429">
    <property type="entry name" value="Flg_bbr_C"/>
    <property type="match status" value="1"/>
</dbReference>
<dbReference type="Proteomes" id="UP000594464">
    <property type="component" value="Chromosome"/>
</dbReference>
<comment type="function">
    <text evidence="5">A flexible structure which links the flagellar filament to the drive apparatus in the basal body.</text>
</comment>
<keyword evidence="4 5" id="KW-0975">Bacterial flagellum</keyword>
<dbReference type="SUPFAM" id="SSF117143">
    <property type="entry name" value="Flagellar hook protein flgE"/>
    <property type="match status" value="1"/>
</dbReference>
<organism evidence="10 11">
    <name type="scientific">Candidatus Nitrohelix vancouverensis</name>
    <dbReference type="NCBI Taxonomy" id="2705534"/>
    <lineage>
        <taxon>Bacteria</taxon>
        <taxon>Pseudomonadati</taxon>
        <taxon>Nitrospinota/Tectimicrobiota group</taxon>
        <taxon>Nitrospinota</taxon>
        <taxon>Nitrospinia</taxon>
        <taxon>Nitrospinales</taxon>
        <taxon>Nitrospinaceae</taxon>
        <taxon>Candidatus Nitrohelix</taxon>
    </lineage>
</organism>
<dbReference type="GO" id="GO:0005829">
    <property type="term" value="C:cytosol"/>
    <property type="evidence" value="ECO:0007669"/>
    <property type="project" value="TreeGrafter"/>
</dbReference>